<keyword evidence="8" id="KW-1185">Reference proteome</keyword>
<dbReference type="InterPro" id="IPR005636">
    <property type="entry name" value="DTW"/>
</dbReference>
<protein>
    <recommendedName>
        <fullName evidence="1">tRNA-uridine aminocarboxypropyltransferase</fullName>
        <ecNumber evidence="1">2.5.1.25</ecNumber>
    </recommendedName>
</protein>
<reference evidence="8" key="1">
    <citation type="submission" date="2006-10" db="EMBL/GenBank/DDBJ databases">
        <authorList>
            <person name="Heidelberg J."/>
            <person name="Sebastian Y."/>
        </authorList>
    </citation>
    <scope>NUCLEOTIDE SEQUENCE [LARGE SCALE GENOMIC DNA]</scope>
    <source>
        <strain evidence="8">EX25</strain>
    </source>
</reference>
<proteinExistence type="inferred from homology"/>
<name>A0ABM9WRE2_VIBAE</name>
<dbReference type="PANTHER" id="PTHR21392:SF0">
    <property type="entry name" value="TRNA-URIDINE AMINOCARBOXYPROPYLTRANSFERASE 2"/>
    <property type="match status" value="1"/>
</dbReference>
<evidence type="ECO:0000256" key="1">
    <source>
        <dbReference type="ARBA" id="ARBA00012386"/>
    </source>
</evidence>
<feature type="domain" description="DTW" evidence="6">
    <location>
        <begin position="20"/>
        <end position="212"/>
    </location>
</feature>
<dbReference type="EC" id="2.5.1.25" evidence="1"/>
<evidence type="ECO:0000313" key="7">
    <source>
        <dbReference type="EMBL" id="EDN55914.1"/>
    </source>
</evidence>
<accession>A0ABM9WRE2</accession>
<evidence type="ECO:0000256" key="5">
    <source>
        <dbReference type="ARBA" id="ARBA00034489"/>
    </source>
</evidence>
<keyword evidence="3" id="KW-0949">S-adenosyl-L-methionine</keyword>
<gene>
    <name evidence="7" type="ORF">VEx25_0616</name>
</gene>
<keyword evidence="4" id="KW-0819">tRNA processing</keyword>
<comment type="similarity">
    <text evidence="5">Belongs to the TDD superfamily. DTWD2 family.</text>
</comment>
<organism evidence="7 8">
    <name type="scientific">Vibrio antiquarius (strain Ex25)</name>
    <dbReference type="NCBI Taxonomy" id="150340"/>
    <lineage>
        <taxon>Bacteria</taxon>
        <taxon>Pseudomonadati</taxon>
        <taxon>Pseudomonadota</taxon>
        <taxon>Gammaproteobacteria</taxon>
        <taxon>Vibrionales</taxon>
        <taxon>Vibrionaceae</taxon>
        <taxon>Vibrio</taxon>
        <taxon>Vibrio diabolicus subgroup</taxon>
    </lineage>
</organism>
<sequence length="223" mass="25500">MKYQTDHADNTQQGIKVHSMSRYCSRCGKSQKACICQWIVPLASEVELIILQHTSEEHRPLGTARILNLSLDNCICLIGEDFSGDNVLNHLLADESYQHFVLYPSEESRCISEINQASRSVSKKIRLILLDGTWKKAYKMWQLSSNLHPLPTVQLPKQLQGHYTIRKAPSENSLSTVEAGYHSLRLLEPERDFTPLMHAFEKMIEFQIAQMPPGVFEKNYLKG</sequence>
<dbReference type="PANTHER" id="PTHR21392">
    <property type="entry name" value="TRNA-URIDINE AMINOCARBOXYPROPYLTRANSFERASE 2"/>
    <property type="match status" value="1"/>
</dbReference>
<evidence type="ECO:0000313" key="8">
    <source>
        <dbReference type="Proteomes" id="UP000242664"/>
    </source>
</evidence>
<dbReference type="Pfam" id="PF03942">
    <property type="entry name" value="DTW"/>
    <property type="match status" value="1"/>
</dbReference>
<evidence type="ECO:0000256" key="3">
    <source>
        <dbReference type="ARBA" id="ARBA00022691"/>
    </source>
</evidence>
<dbReference type="SMART" id="SM01144">
    <property type="entry name" value="DTW"/>
    <property type="match status" value="1"/>
</dbReference>
<evidence type="ECO:0000256" key="2">
    <source>
        <dbReference type="ARBA" id="ARBA00022679"/>
    </source>
</evidence>
<dbReference type="EMBL" id="DS267861">
    <property type="protein sequence ID" value="EDN55914.1"/>
    <property type="molecule type" value="Genomic_DNA"/>
</dbReference>
<evidence type="ECO:0000259" key="6">
    <source>
        <dbReference type="SMART" id="SM01144"/>
    </source>
</evidence>
<evidence type="ECO:0000256" key="4">
    <source>
        <dbReference type="ARBA" id="ARBA00022694"/>
    </source>
</evidence>
<dbReference type="InterPro" id="IPR039262">
    <property type="entry name" value="DTWD2/TAPT"/>
</dbReference>
<keyword evidence="2" id="KW-0808">Transferase</keyword>
<dbReference type="Proteomes" id="UP000242664">
    <property type="component" value="Unassembled WGS sequence"/>
</dbReference>